<reference evidence="2 3" key="1">
    <citation type="submission" date="2014-10" db="EMBL/GenBank/DDBJ databases">
        <title>Genome sequence of a Xanthomonas strain that is pathogenic on beans.</title>
        <authorList>
            <person name="Aritua V."/>
            <person name="Sapp M."/>
            <person name="Harrison J."/>
            <person name="Smith J."/>
            <person name="Studholme D."/>
        </authorList>
    </citation>
    <scope>NUCLEOTIDE SEQUENCE [LARGE SCALE GENOMIC DNA]</scope>
    <source>
        <strain evidence="2 3">Nyagatare</strain>
    </source>
</reference>
<gene>
    <name evidence="2" type="ORF">NC00_07610</name>
</gene>
<dbReference type="AlphaFoldDB" id="A0AB34P9W6"/>
<evidence type="ECO:0000313" key="3">
    <source>
        <dbReference type="Proteomes" id="UP000029879"/>
    </source>
</evidence>
<feature type="region of interest" description="Disordered" evidence="1">
    <location>
        <begin position="1"/>
        <end position="59"/>
    </location>
</feature>
<name>A0AB34P9W6_9XANT</name>
<accession>A0AB34P9W6</accession>
<dbReference type="Proteomes" id="UP000029879">
    <property type="component" value="Unassembled WGS sequence"/>
</dbReference>
<proteinExistence type="predicted"/>
<protein>
    <submittedName>
        <fullName evidence="2">Uncharacterized protein</fullName>
    </submittedName>
</protein>
<evidence type="ECO:0000256" key="1">
    <source>
        <dbReference type="SAM" id="MobiDB-lite"/>
    </source>
</evidence>
<organism evidence="2 3">
    <name type="scientific">Xanthomonas cannabis pv. phaseoli</name>
    <dbReference type="NCBI Taxonomy" id="1885902"/>
    <lineage>
        <taxon>Bacteria</taxon>
        <taxon>Pseudomonadati</taxon>
        <taxon>Pseudomonadota</taxon>
        <taxon>Gammaproteobacteria</taxon>
        <taxon>Lysobacterales</taxon>
        <taxon>Lysobacteraceae</taxon>
        <taxon>Xanthomonas</taxon>
    </lineage>
</organism>
<evidence type="ECO:0000313" key="2">
    <source>
        <dbReference type="EMBL" id="KGK58440.1"/>
    </source>
</evidence>
<comment type="caution">
    <text evidence="2">The sequence shown here is derived from an EMBL/GenBank/DDBJ whole genome shotgun (WGS) entry which is preliminary data.</text>
</comment>
<dbReference type="EMBL" id="JRQI01000022">
    <property type="protein sequence ID" value="KGK58440.1"/>
    <property type="molecule type" value="Genomic_DNA"/>
</dbReference>
<sequence length="59" mass="6435">MVNQRHQAMPAHPGRRTHPAGHDSRSRAPRNASAGHTRLRLNCVIAPQARPASARQLPA</sequence>